<dbReference type="PROSITE" id="PS01124">
    <property type="entry name" value="HTH_ARAC_FAMILY_2"/>
    <property type="match status" value="1"/>
</dbReference>
<dbReference type="SMART" id="SM00342">
    <property type="entry name" value="HTH_ARAC"/>
    <property type="match status" value="1"/>
</dbReference>
<feature type="domain" description="HTH araC/xylS-type" evidence="4">
    <location>
        <begin position="194"/>
        <end position="292"/>
    </location>
</feature>
<dbReference type="PANTHER" id="PTHR43436:SF1">
    <property type="entry name" value="TRANSCRIPTIONAL REGULATORY PROTEIN"/>
    <property type="match status" value="1"/>
</dbReference>
<dbReference type="Proteomes" id="UP000238196">
    <property type="component" value="Unassembled WGS sequence"/>
</dbReference>
<reference evidence="5 6" key="1">
    <citation type="submission" date="2018-02" db="EMBL/GenBank/DDBJ databases">
        <title>novel marine gammaproteobacteria from coastal saline agro ecosystem.</title>
        <authorList>
            <person name="Krishnan R."/>
            <person name="Ramesh Kumar N."/>
        </authorList>
    </citation>
    <scope>NUCLEOTIDE SEQUENCE [LARGE SCALE GENOMIC DNA]</scope>
    <source>
        <strain evidence="5 6">228</strain>
    </source>
</reference>
<dbReference type="AlphaFoldDB" id="A0A2S5KVM5"/>
<evidence type="ECO:0000256" key="1">
    <source>
        <dbReference type="ARBA" id="ARBA00023015"/>
    </source>
</evidence>
<keyword evidence="2" id="KW-0238">DNA-binding</keyword>
<proteinExistence type="predicted"/>
<evidence type="ECO:0000256" key="3">
    <source>
        <dbReference type="ARBA" id="ARBA00023163"/>
    </source>
</evidence>
<dbReference type="PANTHER" id="PTHR43436">
    <property type="entry name" value="ARAC-FAMILY TRANSCRIPTIONAL REGULATOR"/>
    <property type="match status" value="1"/>
</dbReference>
<comment type="caution">
    <text evidence="5">The sequence shown here is derived from an EMBL/GenBank/DDBJ whole genome shotgun (WGS) entry which is preliminary data.</text>
</comment>
<dbReference type="InterPro" id="IPR018060">
    <property type="entry name" value="HTH_AraC"/>
</dbReference>
<dbReference type="InterPro" id="IPR018062">
    <property type="entry name" value="HTH_AraC-typ_CS"/>
</dbReference>
<dbReference type="SUPFAM" id="SSF46689">
    <property type="entry name" value="Homeodomain-like"/>
    <property type="match status" value="2"/>
</dbReference>
<evidence type="ECO:0000313" key="6">
    <source>
        <dbReference type="Proteomes" id="UP000238196"/>
    </source>
</evidence>
<organism evidence="5 6">
    <name type="scientific">Proteobacteria bacterium 228</name>
    <dbReference type="NCBI Taxonomy" id="2083153"/>
    <lineage>
        <taxon>Bacteria</taxon>
        <taxon>Pseudomonadati</taxon>
        <taxon>Pseudomonadota</taxon>
    </lineage>
</organism>
<protein>
    <submittedName>
        <fullName evidence="5">AraC family transcriptional regulator</fullName>
    </submittedName>
</protein>
<evidence type="ECO:0000259" key="4">
    <source>
        <dbReference type="PROSITE" id="PS01124"/>
    </source>
</evidence>
<name>A0A2S5KVM5_9PROT</name>
<keyword evidence="3" id="KW-0804">Transcription</keyword>
<dbReference type="EMBL" id="PRLP01000012">
    <property type="protein sequence ID" value="PPC78763.1"/>
    <property type="molecule type" value="Genomic_DNA"/>
</dbReference>
<dbReference type="Pfam" id="PF06719">
    <property type="entry name" value="AraC_N"/>
    <property type="match status" value="1"/>
</dbReference>
<dbReference type="GO" id="GO:0003700">
    <property type="term" value="F:DNA-binding transcription factor activity"/>
    <property type="evidence" value="ECO:0007669"/>
    <property type="project" value="InterPro"/>
</dbReference>
<gene>
    <name evidence="5" type="ORF">C4K68_04465</name>
</gene>
<dbReference type="OrthoDB" id="34150at2"/>
<dbReference type="Gene3D" id="1.10.10.60">
    <property type="entry name" value="Homeodomain-like"/>
    <property type="match status" value="2"/>
</dbReference>
<dbReference type="PROSITE" id="PS00041">
    <property type="entry name" value="HTH_ARAC_FAMILY_1"/>
    <property type="match status" value="1"/>
</dbReference>
<dbReference type="Pfam" id="PF12833">
    <property type="entry name" value="HTH_18"/>
    <property type="match status" value="1"/>
</dbReference>
<sequence length="307" mass="34006">MLTEEHVRALSQLAERVRPALAIEGGNDTCIDFLTLIRFSRPTPMQAGILRPSVCFALQGQKRIVLGDKTSDYGVGEYLITVLDMPMNGQVVAASPQQPYIGLTLRFEPEEILTMLDRVPDAGAADDDGVIAQLGQCTAELSAVLERLVSLMERGGDAFLAHLLRQELLYLLLQSAGGAVLSRSVVRGREQGMLRAVDWIRQHFAQPMKVEQLARQVDMSASHFHRRFKAMMTMGPLQYQKQLRLAEARRLLLTTQVDVATAAYRVGYESPSHFSREYRRQFGAPPAQDISQLLAGSHLAPVHDLAG</sequence>
<evidence type="ECO:0000313" key="5">
    <source>
        <dbReference type="EMBL" id="PPC78763.1"/>
    </source>
</evidence>
<dbReference type="InterPro" id="IPR009594">
    <property type="entry name" value="Tscrpt_reg_HTH_AraC_N"/>
</dbReference>
<keyword evidence="1" id="KW-0805">Transcription regulation</keyword>
<dbReference type="InterPro" id="IPR009057">
    <property type="entry name" value="Homeodomain-like_sf"/>
</dbReference>
<evidence type="ECO:0000256" key="2">
    <source>
        <dbReference type="ARBA" id="ARBA00023125"/>
    </source>
</evidence>
<accession>A0A2S5KVM5</accession>
<dbReference type="GO" id="GO:0043565">
    <property type="term" value="F:sequence-specific DNA binding"/>
    <property type="evidence" value="ECO:0007669"/>
    <property type="project" value="InterPro"/>
</dbReference>